<dbReference type="Proteomes" id="UP001168528">
    <property type="component" value="Unassembled WGS sequence"/>
</dbReference>
<dbReference type="SMART" id="SM00850">
    <property type="entry name" value="LytTR"/>
    <property type="match status" value="1"/>
</dbReference>
<dbReference type="SUPFAM" id="SSF52172">
    <property type="entry name" value="CheY-like"/>
    <property type="match status" value="1"/>
</dbReference>
<dbReference type="RefSeq" id="WP_302039755.1">
    <property type="nucleotide sequence ID" value="NZ_JAUKPO010000015.1"/>
</dbReference>
<dbReference type="Pfam" id="PF00072">
    <property type="entry name" value="Response_reg"/>
    <property type="match status" value="1"/>
</dbReference>
<dbReference type="EMBL" id="JAUKPO010000015">
    <property type="protein sequence ID" value="MDO1448953.1"/>
    <property type="molecule type" value="Genomic_DNA"/>
</dbReference>
<protein>
    <submittedName>
        <fullName evidence="4">LytTR family DNA-binding domain-containing protein</fullName>
    </submittedName>
</protein>
<feature type="modified residue" description="4-aspartylphosphate" evidence="1">
    <location>
        <position position="55"/>
    </location>
</feature>
<dbReference type="CDD" id="cd17536">
    <property type="entry name" value="REC_YesN-like"/>
    <property type="match status" value="1"/>
</dbReference>
<dbReference type="InterPro" id="IPR011006">
    <property type="entry name" value="CheY-like_superfamily"/>
</dbReference>
<keyword evidence="1" id="KW-0597">Phosphoprotein</keyword>
<feature type="domain" description="Response regulatory" evidence="2">
    <location>
        <begin position="3"/>
        <end position="116"/>
    </location>
</feature>
<comment type="caution">
    <text evidence="4">The sequence shown here is derived from an EMBL/GenBank/DDBJ whole genome shotgun (WGS) entry which is preliminary data.</text>
</comment>
<dbReference type="PANTHER" id="PTHR37299">
    <property type="entry name" value="TRANSCRIPTIONAL REGULATOR-RELATED"/>
    <property type="match status" value="1"/>
</dbReference>
<dbReference type="PROSITE" id="PS50110">
    <property type="entry name" value="RESPONSE_REGULATORY"/>
    <property type="match status" value="1"/>
</dbReference>
<dbReference type="PROSITE" id="PS50930">
    <property type="entry name" value="HTH_LYTTR"/>
    <property type="match status" value="1"/>
</dbReference>
<organism evidence="4 5">
    <name type="scientific">Rhodocytophaga aerolata</name>
    <dbReference type="NCBI Taxonomy" id="455078"/>
    <lineage>
        <taxon>Bacteria</taxon>
        <taxon>Pseudomonadati</taxon>
        <taxon>Bacteroidota</taxon>
        <taxon>Cytophagia</taxon>
        <taxon>Cytophagales</taxon>
        <taxon>Rhodocytophagaceae</taxon>
        <taxon>Rhodocytophaga</taxon>
    </lineage>
</organism>
<dbReference type="InterPro" id="IPR046947">
    <property type="entry name" value="LytR-like"/>
</dbReference>
<evidence type="ECO:0000313" key="5">
    <source>
        <dbReference type="Proteomes" id="UP001168528"/>
    </source>
</evidence>
<evidence type="ECO:0000313" key="4">
    <source>
        <dbReference type="EMBL" id="MDO1448953.1"/>
    </source>
</evidence>
<name>A0ABT8RA23_9BACT</name>
<dbReference type="Pfam" id="PF04397">
    <property type="entry name" value="LytTR"/>
    <property type="match status" value="1"/>
</dbReference>
<dbReference type="InterPro" id="IPR007492">
    <property type="entry name" value="LytTR_DNA-bd_dom"/>
</dbReference>
<reference evidence="4" key="1">
    <citation type="submission" date="2023-07" db="EMBL/GenBank/DDBJ databases">
        <title>The genome sequence of Rhodocytophaga aerolata KACC 12507.</title>
        <authorList>
            <person name="Zhang X."/>
        </authorList>
    </citation>
    <scope>NUCLEOTIDE SEQUENCE</scope>
    <source>
        <strain evidence="4">KACC 12507</strain>
    </source>
</reference>
<dbReference type="SMART" id="SM00448">
    <property type="entry name" value="REC"/>
    <property type="match status" value="1"/>
</dbReference>
<dbReference type="PANTHER" id="PTHR37299:SF1">
    <property type="entry name" value="STAGE 0 SPORULATION PROTEIN A HOMOLOG"/>
    <property type="match status" value="1"/>
</dbReference>
<evidence type="ECO:0000259" key="2">
    <source>
        <dbReference type="PROSITE" id="PS50110"/>
    </source>
</evidence>
<dbReference type="GO" id="GO:0003677">
    <property type="term" value="F:DNA binding"/>
    <property type="evidence" value="ECO:0007669"/>
    <property type="project" value="UniProtKB-KW"/>
</dbReference>
<evidence type="ECO:0000256" key="1">
    <source>
        <dbReference type="PROSITE-ProRule" id="PRU00169"/>
    </source>
</evidence>
<dbReference type="Gene3D" id="2.40.50.1020">
    <property type="entry name" value="LytTr DNA-binding domain"/>
    <property type="match status" value="1"/>
</dbReference>
<evidence type="ECO:0000259" key="3">
    <source>
        <dbReference type="PROSITE" id="PS50930"/>
    </source>
</evidence>
<gene>
    <name evidence="4" type="ORF">Q0590_21930</name>
</gene>
<dbReference type="InterPro" id="IPR001789">
    <property type="entry name" value="Sig_transdc_resp-reg_receiver"/>
</dbReference>
<proteinExistence type="predicted"/>
<feature type="domain" description="HTH LytTR-type" evidence="3">
    <location>
        <begin position="145"/>
        <end position="248"/>
    </location>
</feature>
<dbReference type="Gene3D" id="3.40.50.2300">
    <property type="match status" value="1"/>
</dbReference>
<accession>A0ABT8RA23</accession>
<sequence length="249" mass="28848">MLRVLIIDDEADGRNALRLALEKYFPEVTVLGICETPEQGLETLKHSQPDIVFLDVQMPHMSGFDLLKAVSPFQFEVIFVTAHDRYAIKAIRFSALDYLLKPVDIDELRVAIEKAKFRLEQKNTHHQYQSVLHNMGHKAGKIERLAIPTQEGIEFYNTQDIIYCQADGSYTRLILTHKQSQLVSRNLKEFESLLQESGFCRVHHAYLINLQHVQKYIRGEGGYVLMTEQHSVDVSRRKKEEFLQLLHTL</sequence>
<keyword evidence="5" id="KW-1185">Reference proteome</keyword>
<keyword evidence="4" id="KW-0238">DNA-binding</keyword>